<keyword evidence="3" id="KW-1185">Reference proteome</keyword>
<dbReference type="Proteomes" id="UP001286456">
    <property type="component" value="Unassembled WGS sequence"/>
</dbReference>
<feature type="region of interest" description="Disordered" evidence="1">
    <location>
        <begin position="320"/>
        <end position="544"/>
    </location>
</feature>
<feature type="compositionally biased region" description="Basic and acidic residues" evidence="1">
    <location>
        <begin position="332"/>
        <end position="343"/>
    </location>
</feature>
<evidence type="ECO:0000313" key="2">
    <source>
        <dbReference type="EMBL" id="KAK3328336.1"/>
    </source>
</evidence>
<accession>A0AAE0MD98</accession>
<feature type="compositionally biased region" description="Basic and acidic residues" evidence="1">
    <location>
        <begin position="436"/>
        <end position="459"/>
    </location>
</feature>
<feature type="region of interest" description="Disordered" evidence="1">
    <location>
        <begin position="278"/>
        <end position="306"/>
    </location>
</feature>
<dbReference type="AlphaFoldDB" id="A0AAE0MD98"/>
<evidence type="ECO:0000256" key="1">
    <source>
        <dbReference type="SAM" id="MobiDB-lite"/>
    </source>
</evidence>
<reference evidence="2" key="1">
    <citation type="journal article" date="2023" name="Mol. Phylogenet. Evol.">
        <title>Genome-scale phylogeny and comparative genomics of the fungal order Sordariales.</title>
        <authorList>
            <person name="Hensen N."/>
            <person name="Bonometti L."/>
            <person name="Westerberg I."/>
            <person name="Brannstrom I.O."/>
            <person name="Guillou S."/>
            <person name="Cros-Aarteil S."/>
            <person name="Calhoun S."/>
            <person name="Haridas S."/>
            <person name="Kuo A."/>
            <person name="Mondo S."/>
            <person name="Pangilinan J."/>
            <person name="Riley R."/>
            <person name="LaButti K."/>
            <person name="Andreopoulos B."/>
            <person name="Lipzen A."/>
            <person name="Chen C."/>
            <person name="Yan M."/>
            <person name="Daum C."/>
            <person name="Ng V."/>
            <person name="Clum A."/>
            <person name="Steindorff A."/>
            <person name="Ohm R.A."/>
            <person name="Martin F."/>
            <person name="Silar P."/>
            <person name="Natvig D.O."/>
            <person name="Lalanne C."/>
            <person name="Gautier V."/>
            <person name="Ament-Velasquez S.L."/>
            <person name="Kruys A."/>
            <person name="Hutchinson M.I."/>
            <person name="Powell A.J."/>
            <person name="Barry K."/>
            <person name="Miller A.N."/>
            <person name="Grigoriev I.V."/>
            <person name="Debuchy R."/>
            <person name="Gladieux P."/>
            <person name="Hiltunen Thoren M."/>
            <person name="Johannesson H."/>
        </authorList>
    </citation>
    <scope>NUCLEOTIDE SEQUENCE</scope>
    <source>
        <strain evidence="2">SMH4131-1</strain>
    </source>
</reference>
<feature type="compositionally biased region" description="Basic and acidic residues" evidence="1">
    <location>
        <begin position="533"/>
        <end position="544"/>
    </location>
</feature>
<organism evidence="2 3">
    <name type="scientific">Cercophora scortea</name>
    <dbReference type="NCBI Taxonomy" id="314031"/>
    <lineage>
        <taxon>Eukaryota</taxon>
        <taxon>Fungi</taxon>
        <taxon>Dikarya</taxon>
        <taxon>Ascomycota</taxon>
        <taxon>Pezizomycotina</taxon>
        <taxon>Sordariomycetes</taxon>
        <taxon>Sordariomycetidae</taxon>
        <taxon>Sordariales</taxon>
        <taxon>Lasiosphaeriaceae</taxon>
        <taxon>Cercophora</taxon>
    </lineage>
</organism>
<feature type="compositionally biased region" description="Polar residues" evidence="1">
    <location>
        <begin position="473"/>
        <end position="484"/>
    </location>
</feature>
<feature type="region of interest" description="Disordered" evidence="1">
    <location>
        <begin position="1"/>
        <end position="27"/>
    </location>
</feature>
<feature type="region of interest" description="Disordered" evidence="1">
    <location>
        <begin position="39"/>
        <end position="241"/>
    </location>
</feature>
<evidence type="ECO:0000313" key="3">
    <source>
        <dbReference type="Proteomes" id="UP001286456"/>
    </source>
</evidence>
<protein>
    <submittedName>
        <fullName evidence="2">Uncharacterized protein</fullName>
    </submittedName>
</protein>
<proteinExistence type="predicted"/>
<gene>
    <name evidence="2" type="ORF">B0T19DRAFT_187724</name>
</gene>
<sequence length="544" mass="58607">MSKEVKDSRESKHRPEALRQPLRKDSLSSVFSWAGLQAKSSIPKTSAASTTSPQSTTQQSSPGNDAPKSRRHSHGHSHSQSLDIQKKTTSATTDSKDSKVQDGNATIKTSKAAASPDKSNKPAQDAPQVRKEASQHPLQETAQDTKSSSPPERPTSPMPKSILRVSSPDGQRPARHIISFPAPSPPTDSLDQQLNSPELPPLSPLLSPVSPFQPAFPDLTTSPSSPALESPPNSPILRPMSPGATVRFAKATIHRVEVGPGRRFIPVKRKSKSTITYIAPLDPGTQKPAPQKLLGSPTKLRRHQENQAAMGRYWLRTEEEEAQWRAEAAQKAAEEAARYRAEPPRVGGGDVKPPEDGAQGAKVEPWPLEGARLEPVDDELELDKLEEEISEGEEDGDGEGAAVGVSETSETATLPEASEAEEVKPADEEYPDPEPESEKKQEVADDKQPKPEDEKEERAATPTSLLLEKPKADTSQPTPTTTASVKPEAPITPRLGANIQAHGGSGGGGGGGERREAKANHLHLSGRRNRRTLMFDEPKQEITA</sequence>
<feature type="compositionally biased region" description="Low complexity" evidence="1">
    <location>
        <begin position="39"/>
        <end position="62"/>
    </location>
</feature>
<name>A0AAE0MD98_9PEZI</name>
<feature type="compositionally biased region" description="Polar residues" evidence="1">
    <location>
        <begin position="136"/>
        <end position="150"/>
    </location>
</feature>
<comment type="caution">
    <text evidence="2">The sequence shown here is derived from an EMBL/GenBank/DDBJ whole genome shotgun (WGS) entry which is preliminary data.</text>
</comment>
<feature type="compositionally biased region" description="Basic residues" evidence="1">
    <location>
        <begin position="520"/>
        <end position="531"/>
    </location>
</feature>
<reference evidence="2" key="2">
    <citation type="submission" date="2023-06" db="EMBL/GenBank/DDBJ databases">
        <authorList>
            <consortium name="Lawrence Berkeley National Laboratory"/>
            <person name="Haridas S."/>
            <person name="Hensen N."/>
            <person name="Bonometti L."/>
            <person name="Westerberg I."/>
            <person name="Brannstrom I.O."/>
            <person name="Guillou S."/>
            <person name="Cros-Aarteil S."/>
            <person name="Calhoun S."/>
            <person name="Kuo A."/>
            <person name="Mondo S."/>
            <person name="Pangilinan J."/>
            <person name="Riley R."/>
            <person name="Labutti K."/>
            <person name="Andreopoulos B."/>
            <person name="Lipzen A."/>
            <person name="Chen C."/>
            <person name="Yanf M."/>
            <person name="Daum C."/>
            <person name="Ng V."/>
            <person name="Clum A."/>
            <person name="Steindorff A."/>
            <person name="Ohm R."/>
            <person name="Martin F."/>
            <person name="Silar P."/>
            <person name="Natvig D."/>
            <person name="Lalanne C."/>
            <person name="Gautier V."/>
            <person name="Ament-Velasquez S.L."/>
            <person name="Kruys A."/>
            <person name="Hutchinson M.I."/>
            <person name="Powell A.J."/>
            <person name="Barry K."/>
            <person name="Miller A.N."/>
            <person name="Grigoriev I.V."/>
            <person name="Debuchy R."/>
            <person name="Gladieux P."/>
            <person name="Thoren M.H."/>
            <person name="Johannesson H."/>
        </authorList>
    </citation>
    <scope>NUCLEOTIDE SEQUENCE</scope>
    <source>
        <strain evidence="2">SMH4131-1</strain>
    </source>
</reference>
<feature type="compositionally biased region" description="Acidic residues" evidence="1">
    <location>
        <begin position="376"/>
        <end position="398"/>
    </location>
</feature>
<dbReference type="EMBL" id="JAUEPO010000003">
    <property type="protein sequence ID" value="KAK3328336.1"/>
    <property type="molecule type" value="Genomic_DNA"/>
</dbReference>
<feature type="compositionally biased region" description="Basic and acidic residues" evidence="1">
    <location>
        <begin position="1"/>
        <end position="26"/>
    </location>
</feature>